<keyword evidence="5" id="KW-1185">Reference proteome</keyword>
<dbReference type="PANTHER" id="PTHR31286">
    <property type="entry name" value="GLYCINE-RICH CELL WALL STRUCTURAL PROTEIN 1.8-LIKE"/>
    <property type="match status" value="1"/>
</dbReference>
<gene>
    <name evidence="4" type="ORF">EUTSA_v10027297mg</name>
</gene>
<evidence type="ECO:0000259" key="3">
    <source>
        <dbReference type="PROSITE" id="PS50158"/>
    </source>
</evidence>
<dbReference type="eggNOG" id="KOG1075">
    <property type="taxonomic scope" value="Eukaryota"/>
</dbReference>
<feature type="non-terminal residue" evidence="4">
    <location>
        <position position="244"/>
    </location>
</feature>
<dbReference type="PROSITE" id="PS50158">
    <property type="entry name" value="ZF_CCHC"/>
    <property type="match status" value="1"/>
</dbReference>
<feature type="domain" description="CCHC-type" evidence="3">
    <location>
        <begin position="118"/>
        <end position="133"/>
    </location>
</feature>
<keyword evidence="1" id="KW-0479">Metal-binding</keyword>
<keyword evidence="1" id="KW-0862">Zinc</keyword>
<proteinExistence type="predicted"/>
<dbReference type="GO" id="GO:0008270">
    <property type="term" value="F:zinc ion binding"/>
    <property type="evidence" value="ECO:0007669"/>
    <property type="project" value="UniProtKB-KW"/>
</dbReference>
<dbReference type="STRING" id="72664.V4M002"/>
<dbReference type="EMBL" id="KI517384">
    <property type="protein sequence ID" value="ESQ56280.1"/>
    <property type="molecule type" value="Genomic_DNA"/>
</dbReference>
<dbReference type="PANTHER" id="PTHR31286:SF181">
    <property type="entry name" value="ZINC KNUCKLE (CCHC-TYPE) FAMILY PROTEIN"/>
    <property type="match status" value="1"/>
</dbReference>
<feature type="compositionally biased region" description="Basic residues" evidence="2">
    <location>
        <begin position="187"/>
        <end position="201"/>
    </location>
</feature>
<dbReference type="KEGG" id="eus:EUTSA_v10027297mg"/>
<dbReference type="SUPFAM" id="SSF57756">
    <property type="entry name" value="Retrovirus zinc finger-like domains"/>
    <property type="match status" value="1"/>
</dbReference>
<reference evidence="4 5" key="1">
    <citation type="journal article" date="2013" name="Front. Plant Sci.">
        <title>The Reference Genome of the Halophytic Plant Eutrema salsugineum.</title>
        <authorList>
            <person name="Yang R."/>
            <person name="Jarvis D.E."/>
            <person name="Chen H."/>
            <person name="Beilstein M.A."/>
            <person name="Grimwood J."/>
            <person name="Jenkins J."/>
            <person name="Shu S."/>
            <person name="Prochnik S."/>
            <person name="Xin M."/>
            <person name="Ma C."/>
            <person name="Schmutz J."/>
            <person name="Wing R.A."/>
            <person name="Mitchell-Olds T."/>
            <person name="Schumaker K.S."/>
            <person name="Wang X."/>
        </authorList>
    </citation>
    <scope>NUCLEOTIDE SEQUENCE [LARGE SCALE GENOMIC DNA]</scope>
</reference>
<sequence length="244" mass="26238">KMDPPSFQEDGLPVVQAPALVILQTSEMWKDHSDSAPLALPELTSAPTWTVFRNVPPMLYSLDGISTIASAIGDPLHTENSRLDSVNIEITKVKVEIMLDSSPPSAVIVCDTQDNTARCLNCNKFGHLLNRCPIPLTKKAPPRKSAPKKAASPVVPPVVPIELSSEVSMVTQPEDPLLDPQSVSKKTAARARSISRAKSRSRALSTPLITSEITAATSTHSQDLPDTVCSPKTPIEGVKKSYSE</sequence>
<name>V4M002_EUTSA</name>
<evidence type="ECO:0000256" key="1">
    <source>
        <dbReference type="PROSITE-ProRule" id="PRU00047"/>
    </source>
</evidence>
<feature type="compositionally biased region" description="Polar residues" evidence="2">
    <location>
        <begin position="207"/>
        <end position="224"/>
    </location>
</feature>
<feature type="region of interest" description="Disordered" evidence="2">
    <location>
        <begin position="173"/>
        <end position="244"/>
    </location>
</feature>
<evidence type="ECO:0000256" key="2">
    <source>
        <dbReference type="SAM" id="MobiDB-lite"/>
    </source>
</evidence>
<dbReference type="Proteomes" id="UP000030689">
    <property type="component" value="Unassembled WGS sequence"/>
</dbReference>
<dbReference type="GO" id="GO:0003676">
    <property type="term" value="F:nucleic acid binding"/>
    <property type="evidence" value="ECO:0007669"/>
    <property type="project" value="InterPro"/>
</dbReference>
<organism evidence="4 5">
    <name type="scientific">Eutrema salsugineum</name>
    <name type="common">Saltwater cress</name>
    <name type="synonym">Sisymbrium salsugineum</name>
    <dbReference type="NCBI Taxonomy" id="72664"/>
    <lineage>
        <taxon>Eukaryota</taxon>
        <taxon>Viridiplantae</taxon>
        <taxon>Streptophyta</taxon>
        <taxon>Embryophyta</taxon>
        <taxon>Tracheophyta</taxon>
        <taxon>Spermatophyta</taxon>
        <taxon>Magnoliopsida</taxon>
        <taxon>eudicotyledons</taxon>
        <taxon>Gunneridae</taxon>
        <taxon>Pentapetalae</taxon>
        <taxon>rosids</taxon>
        <taxon>malvids</taxon>
        <taxon>Brassicales</taxon>
        <taxon>Brassicaceae</taxon>
        <taxon>Eutremeae</taxon>
        <taxon>Eutrema</taxon>
    </lineage>
</organism>
<dbReference type="InterPro" id="IPR001878">
    <property type="entry name" value="Znf_CCHC"/>
</dbReference>
<evidence type="ECO:0000313" key="4">
    <source>
        <dbReference type="EMBL" id="ESQ56280.1"/>
    </source>
</evidence>
<dbReference type="InterPro" id="IPR036875">
    <property type="entry name" value="Znf_CCHC_sf"/>
</dbReference>
<dbReference type="AlphaFoldDB" id="V4M002"/>
<feature type="non-terminal residue" evidence="4">
    <location>
        <position position="1"/>
    </location>
</feature>
<accession>V4M002</accession>
<dbReference type="Gramene" id="ESQ56280">
    <property type="protein sequence ID" value="ESQ56280"/>
    <property type="gene ID" value="EUTSA_v10027297mg"/>
</dbReference>
<evidence type="ECO:0000313" key="5">
    <source>
        <dbReference type="Proteomes" id="UP000030689"/>
    </source>
</evidence>
<keyword evidence="1" id="KW-0863">Zinc-finger</keyword>
<dbReference type="InterPro" id="IPR040256">
    <property type="entry name" value="At4g02000-like"/>
</dbReference>
<protein>
    <recommendedName>
        <fullName evidence="3">CCHC-type domain-containing protein</fullName>
    </recommendedName>
</protein>